<evidence type="ECO:0000256" key="6">
    <source>
        <dbReference type="ARBA" id="ARBA00022989"/>
    </source>
</evidence>
<feature type="transmembrane region" description="Helical" evidence="16">
    <location>
        <begin position="128"/>
        <end position="147"/>
    </location>
</feature>
<dbReference type="AlphaFoldDB" id="A0A7M7LP87"/>
<evidence type="ECO:0000256" key="15">
    <source>
        <dbReference type="RuleBase" id="RU000688"/>
    </source>
</evidence>
<dbReference type="GeneID" id="100890963"/>
<feature type="transmembrane region" description="Helical" evidence="16">
    <location>
        <begin position="345"/>
        <end position="366"/>
    </location>
</feature>
<evidence type="ECO:0000256" key="16">
    <source>
        <dbReference type="SAM" id="Phobius"/>
    </source>
</evidence>
<evidence type="ECO:0000256" key="11">
    <source>
        <dbReference type="ARBA" id="ARBA00023170"/>
    </source>
</evidence>
<feature type="domain" description="G-protein coupled receptors family 1 profile" evidence="17">
    <location>
        <begin position="67"/>
        <end position="398"/>
    </location>
</feature>
<dbReference type="OrthoDB" id="10033935at2759"/>
<evidence type="ECO:0000256" key="8">
    <source>
        <dbReference type="ARBA" id="ARBA00023069"/>
    </source>
</evidence>
<dbReference type="GO" id="GO:0005886">
    <property type="term" value="C:plasma membrane"/>
    <property type="evidence" value="ECO:0000318"/>
    <property type="project" value="GO_Central"/>
</dbReference>
<evidence type="ECO:0000313" key="18">
    <source>
        <dbReference type="EnsemblMetazoa" id="XP_003725471"/>
    </source>
</evidence>
<evidence type="ECO:0000256" key="1">
    <source>
        <dbReference type="ARBA" id="ARBA00004309"/>
    </source>
</evidence>
<keyword evidence="9 16" id="KW-0472">Membrane</keyword>
<dbReference type="KEGG" id="spu:100890963"/>
<keyword evidence="6 16" id="KW-1133">Transmembrane helix</keyword>
<dbReference type="GO" id="GO:0032870">
    <property type="term" value="P:cellular response to hormone stimulus"/>
    <property type="evidence" value="ECO:0000318"/>
    <property type="project" value="GO_Central"/>
</dbReference>
<evidence type="ECO:0000256" key="13">
    <source>
        <dbReference type="ARBA" id="ARBA00023224"/>
    </source>
</evidence>
<dbReference type="InterPro" id="IPR000276">
    <property type="entry name" value="GPCR_Rhodpsn"/>
</dbReference>
<feature type="transmembrane region" description="Helical" evidence="16">
    <location>
        <begin position="211"/>
        <end position="239"/>
    </location>
</feature>
<evidence type="ECO:0000256" key="2">
    <source>
        <dbReference type="ARBA" id="ARBA00004651"/>
    </source>
</evidence>
<keyword evidence="13 15" id="KW-0807">Transducer</keyword>
<keyword evidence="7 15" id="KW-0297">G-protein coupled receptor</keyword>
<protein>
    <recommendedName>
        <fullName evidence="17">G-protein coupled receptors family 1 profile domain-containing protein</fullName>
    </recommendedName>
</protein>
<dbReference type="InterPro" id="IPR017452">
    <property type="entry name" value="GPCR_Rhodpsn_7TM"/>
</dbReference>
<comment type="similarity">
    <text evidence="15">Belongs to the G-protein coupled receptor 1 family.</text>
</comment>
<evidence type="ECO:0000256" key="5">
    <source>
        <dbReference type="ARBA" id="ARBA00022692"/>
    </source>
</evidence>
<evidence type="ECO:0000259" key="17">
    <source>
        <dbReference type="PROSITE" id="PS50262"/>
    </source>
</evidence>
<feature type="transmembrane region" description="Helical" evidence="16">
    <location>
        <begin position="168"/>
        <end position="191"/>
    </location>
</feature>
<dbReference type="Pfam" id="PF00001">
    <property type="entry name" value="7tm_1"/>
    <property type="match status" value="1"/>
</dbReference>
<dbReference type="InParanoid" id="A0A7M7LP87"/>
<evidence type="ECO:0000256" key="12">
    <source>
        <dbReference type="ARBA" id="ARBA00023180"/>
    </source>
</evidence>
<keyword evidence="19" id="KW-1185">Reference proteome</keyword>
<evidence type="ECO:0000256" key="14">
    <source>
        <dbReference type="ARBA" id="ARBA00023273"/>
    </source>
</evidence>
<dbReference type="GO" id="GO:0004930">
    <property type="term" value="F:G protein-coupled receptor activity"/>
    <property type="evidence" value="ECO:0000318"/>
    <property type="project" value="GO_Central"/>
</dbReference>
<accession>A0A7M7LP87</accession>
<dbReference type="EnsemblMetazoa" id="XM_003725423">
    <property type="protein sequence ID" value="XP_003725471"/>
    <property type="gene ID" value="LOC100890963"/>
</dbReference>
<keyword evidence="5 15" id="KW-0812">Transmembrane</keyword>
<evidence type="ECO:0000313" key="19">
    <source>
        <dbReference type="Proteomes" id="UP000007110"/>
    </source>
</evidence>
<dbReference type="CDD" id="cd00637">
    <property type="entry name" value="7tm_classA_rhodopsin-like"/>
    <property type="match status" value="1"/>
</dbReference>
<dbReference type="PANTHER" id="PTHR22752">
    <property type="entry name" value="G PROTEIN-COUPLED RECEPTOR"/>
    <property type="match status" value="1"/>
</dbReference>
<reference evidence="18" key="2">
    <citation type="submission" date="2021-01" db="UniProtKB">
        <authorList>
            <consortium name="EnsemblMetazoa"/>
        </authorList>
    </citation>
    <scope>IDENTIFICATION</scope>
</reference>
<sequence>MSTILTPPSDMELNTSFTTMMGDFEDVENASMSPYDRGLSVDHAPSSAVAIIEGITMVLIFVGALFANLMAMTTILTDKVLRKNFHNLLILNLIIVDLGVTITSMSFSIWSIYDDGYLLLHSDILCSINGFGAVLFTFANFTTILAISLDRYLTIVWSTRFPPTKCRAIGFIIFCWFLPILNVLPPAFEFLSDFNYHPDTHHCSPKWEDCLYFIIWFTFIFGVTVPIMAFSYIAVIWTIRRQELQLRSHAAFKKGKNSNSKQTSDGGVINVSMDIVSNDQPEGSSADWPKSSDDIGTSDYDVTEDEGASGGVGIKDHVIAKPQRKKKKRQQLLSKLDKLSADKRVALTGILLVMTTIVCWTPYFIIHSCFIPINPSHWLGVVSMWLGYSNSLLDPLVYSFMNRRVRARYRALIGYRIDWKSLRSRLASIFRRGGAQ</sequence>
<dbReference type="Proteomes" id="UP000007110">
    <property type="component" value="Unassembled WGS sequence"/>
</dbReference>
<keyword evidence="14" id="KW-0966">Cell projection</keyword>
<evidence type="ECO:0000256" key="4">
    <source>
        <dbReference type="ARBA" id="ARBA00022475"/>
    </source>
</evidence>
<feature type="transmembrane region" description="Helical" evidence="16">
    <location>
        <begin position="48"/>
        <end position="76"/>
    </location>
</feature>
<keyword evidence="3" id="KW-0217">Developmental protein</keyword>
<organism evidence="18 19">
    <name type="scientific">Strongylocentrotus purpuratus</name>
    <name type="common">Purple sea urchin</name>
    <dbReference type="NCBI Taxonomy" id="7668"/>
    <lineage>
        <taxon>Eukaryota</taxon>
        <taxon>Metazoa</taxon>
        <taxon>Echinodermata</taxon>
        <taxon>Eleutherozoa</taxon>
        <taxon>Echinozoa</taxon>
        <taxon>Echinoidea</taxon>
        <taxon>Euechinoidea</taxon>
        <taxon>Echinacea</taxon>
        <taxon>Camarodonta</taxon>
        <taxon>Echinidea</taxon>
        <taxon>Strongylocentrotidae</taxon>
        <taxon>Strongylocentrotus</taxon>
    </lineage>
</organism>
<keyword evidence="11 15" id="KW-0675">Receptor</keyword>
<evidence type="ECO:0000256" key="3">
    <source>
        <dbReference type="ARBA" id="ARBA00022473"/>
    </source>
</evidence>
<feature type="transmembrane region" description="Helical" evidence="16">
    <location>
        <begin position="88"/>
        <end position="113"/>
    </location>
</feature>
<keyword evidence="12" id="KW-0325">Glycoprotein</keyword>
<name>A0A7M7LP87_STRPU</name>
<keyword evidence="8" id="KW-0969">Cilium</keyword>
<evidence type="ECO:0000256" key="7">
    <source>
        <dbReference type="ARBA" id="ARBA00023040"/>
    </source>
</evidence>
<feature type="transmembrane region" description="Helical" evidence="16">
    <location>
        <begin position="378"/>
        <end position="400"/>
    </location>
</feature>
<dbReference type="PROSITE" id="PS00237">
    <property type="entry name" value="G_PROTEIN_RECEP_F1_1"/>
    <property type="match status" value="1"/>
</dbReference>
<keyword evidence="4" id="KW-1003">Cell membrane</keyword>
<dbReference type="FunFam" id="1.20.1070.10:FF:001014">
    <property type="entry name" value="Uncharacterized protein"/>
    <property type="match status" value="1"/>
</dbReference>
<dbReference type="RefSeq" id="XP_003725471.2">
    <property type="nucleotide sequence ID" value="XM_003725423.3"/>
</dbReference>
<evidence type="ECO:0000256" key="9">
    <source>
        <dbReference type="ARBA" id="ARBA00023136"/>
    </source>
</evidence>
<reference evidence="19" key="1">
    <citation type="submission" date="2015-02" db="EMBL/GenBank/DDBJ databases">
        <title>Genome sequencing for Strongylocentrotus purpuratus.</title>
        <authorList>
            <person name="Murali S."/>
            <person name="Liu Y."/>
            <person name="Vee V."/>
            <person name="English A."/>
            <person name="Wang M."/>
            <person name="Skinner E."/>
            <person name="Han Y."/>
            <person name="Muzny D.M."/>
            <person name="Worley K.C."/>
            <person name="Gibbs R.A."/>
        </authorList>
    </citation>
    <scope>NUCLEOTIDE SEQUENCE</scope>
</reference>
<dbReference type="PANTHER" id="PTHR22752:SF10">
    <property type="entry name" value="G-PROTEIN COUPLED RECEPTOR 161"/>
    <property type="match status" value="1"/>
</dbReference>
<dbReference type="PRINTS" id="PR00237">
    <property type="entry name" value="GPCRRHODOPSN"/>
</dbReference>
<dbReference type="PROSITE" id="PS50262">
    <property type="entry name" value="G_PROTEIN_RECEP_F1_2"/>
    <property type="match status" value="1"/>
</dbReference>
<comment type="subcellular location">
    <subcellularLocation>
        <location evidence="2">Cell membrane</location>
        <topology evidence="2">Multi-pass membrane protein</topology>
    </subcellularLocation>
    <subcellularLocation>
        <location evidence="1">Cell projection</location>
        <location evidence="1">Cilium membrane</location>
    </subcellularLocation>
</comment>
<dbReference type="GO" id="GO:0007186">
    <property type="term" value="P:G protein-coupled receptor signaling pathway"/>
    <property type="evidence" value="ECO:0000318"/>
    <property type="project" value="GO_Central"/>
</dbReference>
<proteinExistence type="inferred from homology"/>
<dbReference type="Gene3D" id="1.20.1070.10">
    <property type="entry name" value="Rhodopsin 7-helix transmembrane proteins"/>
    <property type="match status" value="1"/>
</dbReference>
<evidence type="ECO:0000256" key="10">
    <source>
        <dbReference type="ARBA" id="ARBA00023157"/>
    </source>
</evidence>
<keyword evidence="10" id="KW-1015">Disulfide bond</keyword>
<dbReference type="SUPFAM" id="SSF81321">
    <property type="entry name" value="Family A G protein-coupled receptor-like"/>
    <property type="match status" value="1"/>
</dbReference>
<dbReference type="GO" id="GO:0060170">
    <property type="term" value="C:ciliary membrane"/>
    <property type="evidence" value="ECO:0007669"/>
    <property type="project" value="UniProtKB-SubCell"/>
</dbReference>